<keyword evidence="3" id="KW-1185">Reference proteome</keyword>
<dbReference type="EMBL" id="JAZDUA010000067">
    <property type="protein sequence ID" value="KAK7869877.1"/>
    <property type="molecule type" value="Genomic_DNA"/>
</dbReference>
<sequence length="164" mass="17691">MSRSSLSLLLPVLLLLAAVARGEEAAAAGEDVAANAVNATAAPPLLLAPTKVMCSCGVFLSGQFTRGSKDPPRGNPAMLHEDVDMFPNTPFGFKQCTNRCLDIVVKHLPNSPAILCGSIDRDVHKERAYLFIKNGEDRWMNTNLSAGREYCCKDGVPYRCPIIS</sequence>
<evidence type="ECO:0000313" key="2">
    <source>
        <dbReference type="EMBL" id="KAK7869877.1"/>
    </source>
</evidence>
<name>A0AAN9ZBQ6_9ORTH</name>
<organism evidence="2 3">
    <name type="scientific">Gryllus longicercus</name>
    <dbReference type="NCBI Taxonomy" id="2509291"/>
    <lineage>
        <taxon>Eukaryota</taxon>
        <taxon>Metazoa</taxon>
        <taxon>Ecdysozoa</taxon>
        <taxon>Arthropoda</taxon>
        <taxon>Hexapoda</taxon>
        <taxon>Insecta</taxon>
        <taxon>Pterygota</taxon>
        <taxon>Neoptera</taxon>
        <taxon>Polyneoptera</taxon>
        <taxon>Orthoptera</taxon>
        <taxon>Ensifera</taxon>
        <taxon>Gryllidea</taxon>
        <taxon>Grylloidea</taxon>
        <taxon>Gryllidae</taxon>
        <taxon>Gryllinae</taxon>
        <taxon>Gryllus</taxon>
    </lineage>
</organism>
<reference evidence="2 3" key="1">
    <citation type="submission" date="2024-03" db="EMBL/GenBank/DDBJ databases">
        <title>The genome assembly and annotation of the cricket Gryllus longicercus Weissman &amp; Gray.</title>
        <authorList>
            <person name="Szrajer S."/>
            <person name="Gray D."/>
            <person name="Ylla G."/>
        </authorList>
    </citation>
    <scope>NUCLEOTIDE SEQUENCE [LARGE SCALE GENOMIC DNA]</scope>
    <source>
        <strain evidence="2">DAG 2021-001</strain>
        <tissue evidence="2">Whole body minus gut</tissue>
    </source>
</reference>
<gene>
    <name evidence="2" type="ORF">R5R35_006681</name>
</gene>
<keyword evidence="1" id="KW-0732">Signal</keyword>
<accession>A0AAN9ZBQ6</accession>
<proteinExistence type="predicted"/>
<evidence type="ECO:0000313" key="3">
    <source>
        <dbReference type="Proteomes" id="UP001378592"/>
    </source>
</evidence>
<dbReference type="Proteomes" id="UP001378592">
    <property type="component" value="Unassembled WGS sequence"/>
</dbReference>
<protein>
    <recommendedName>
        <fullName evidence="4">Follicle cell protein 3C-1</fullName>
    </recommendedName>
</protein>
<feature type="signal peptide" evidence="1">
    <location>
        <begin position="1"/>
        <end position="22"/>
    </location>
</feature>
<dbReference type="AlphaFoldDB" id="A0AAN9ZBQ6"/>
<evidence type="ECO:0008006" key="4">
    <source>
        <dbReference type="Google" id="ProtNLM"/>
    </source>
</evidence>
<feature type="chain" id="PRO_5042858213" description="Follicle cell protein 3C-1" evidence="1">
    <location>
        <begin position="23"/>
        <end position="164"/>
    </location>
</feature>
<comment type="caution">
    <text evidence="2">The sequence shown here is derived from an EMBL/GenBank/DDBJ whole genome shotgun (WGS) entry which is preliminary data.</text>
</comment>
<evidence type="ECO:0000256" key="1">
    <source>
        <dbReference type="SAM" id="SignalP"/>
    </source>
</evidence>